<accession>A0ABQ1PHY0</accession>
<dbReference type="EMBL" id="BMHM01000006">
    <property type="protein sequence ID" value="GGC97557.1"/>
    <property type="molecule type" value="Genomic_DNA"/>
</dbReference>
<dbReference type="Pfam" id="PF22399">
    <property type="entry name" value="DUF6979"/>
    <property type="match status" value="1"/>
</dbReference>
<sequence length="127" mass="13776">MAKYGDVALQAVRLAGKGISPVEAWNLAAAAMFPDQCAARVKGCPRSAFLGLCEEGYVEGIEAGKYTTSVSNKKYAIDLLKILHEKPQLADLPRKQLWGIVVQGAPKQHNQQVEVVLTLWRAGLLST</sequence>
<dbReference type="InterPro" id="IPR053917">
    <property type="entry name" value="DUF6979"/>
</dbReference>
<evidence type="ECO:0000313" key="1">
    <source>
        <dbReference type="EMBL" id="GGC97557.1"/>
    </source>
</evidence>
<organism evidence="1 2">
    <name type="scientific">Vreelandella lutescens</name>
    <dbReference type="NCBI Taxonomy" id="1602943"/>
    <lineage>
        <taxon>Bacteria</taxon>
        <taxon>Pseudomonadati</taxon>
        <taxon>Pseudomonadota</taxon>
        <taxon>Gammaproteobacteria</taxon>
        <taxon>Oceanospirillales</taxon>
        <taxon>Halomonadaceae</taxon>
        <taxon>Vreelandella</taxon>
    </lineage>
</organism>
<dbReference type="Proteomes" id="UP000597301">
    <property type="component" value="Unassembled WGS sequence"/>
</dbReference>
<comment type="caution">
    <text evidence="1">The sequence shown here is derived from an EMBL/GenBank/DDBJ whole genome shotgun (WGS) entry which is preliminary data.</text>
</comment>
<keyword evidence="2" id="KW-1185">Reference proteome</keyword>
<name>A0ABQ1PHY0_9GAMM</name>
<reference evidence="2" key="1">
    <citation type="journal article" date="2019" name="Int. J. Syst. Evol. Microbiol.">
        <title>The Global Catalogue of Microorganisms (GCM) 10K type strain sequencing project: providing services to taxonomists for standard genome sequencing and annotation.</title>
        <authorList>
            <consortium name="The Broad Institute Genomics Platform"/>
            <consortium name="The Broad Institute Genome Sequencing Center for Infectious Disease"/>
            <person name="Wu L."/>
            <person name="Ma J."/>
        </authorList>
    </citation>
    <scope>NUCLEOTIDE SEQUENCE [LARGE SCALE GENOMIC DNA]</scope>
    <source>
        <strain evidence="2">CGMCC 1.15122</strain>
    </source>
</reference>
<dbReference type="RefSeq" id="WP_188640305.1">
    <property type="nucleotide sequence ID" value="NZ_BMHM01000006.1"/>
</dbReference>
<proteinExistence type="predicted"/>
<gene>
    <name evidence="1" type="ORF">GCM10011382_30070</name>
</gene>
<evidence type="ECO:0000313" key="2">
    <source>
        <dbReference type="Proteomes" id="UP000597301"/>
    </source>
</evidence>
<protein>
    <submittedName>
        <fullName evidence="1">Uncharacterized protein</fullName>
    </submittedName>
</protein>